<evidence type="ECO:0000259" key="2">
    <source>
        <dbReference type="Pfam" id="PF07883"/>
    </source>
</evidence>
<keyword evidence="4" id="KW-1185">Reference proteome</keyword>
<dbReference type="EMBL" id="PPED02000001">
    <property type="protein sequence ID" value="PWN72026.1"/>
    <property type="molecule type" value="Genomic_DNA"/>
</dbReference>
<dbReference type="OrthoDB" id="5365817at2"/>
<organism evidence="3 4">
    <name type="scientific">Chryseobacterium phosphatilyticum</name>
    <dbReference type="NCBI Taxonomy" id="475075"/>
    <lineage>
        <taxon>Bacteria</taxon>
        <taxon>Pseudomonadati</taxon>
        <taxon>Bacteroidota</taxon>
        <taxon>Flavobacteriia</taxon>
        <taxon>Flavobacteriales</taxon>
        <taxon>Weeksellaceae</taxon>
        <taxon>Chryseobacterium group</taxon>
        <taxon>Chryseobacterium</taxon>
    </lineage>
</organism>
<reference evidence="3 4" key="1">
    <citation type="submission" date="2018-04" db="EMBL/GenBank/DDBJ databases">
        <title>Draft Genome Sequence of Phosphate-Solubilizing Chryseobacterium sp. ISE14 that is a Biocontrol and Plant Growth-Promoting Rhizobacterium Isolated from Cucumber.</title>
        <authorList>
            <person name="Jeong J.-J."/>
            <person name="Sang M.K."/>
            <person name="Choi I.-G."/>
            <person name="Kim K.D."/>
        </authorList>
    </citation>
    <scope>NUCLEOTIDE SEQUENCE [LARGE SCALE GENOMIC DNA]</scope>
    <source>
        <strain evidence="3 4">ISE14</strain>
    </source>
</reference>
<dbReference type="PANTHER" id="PTHR35848">
    <property type="entry name" value="OXALATE-BINDING PROTEIN"/>
    <property type="match status" value="1"/>
</dbReference>
<evidence type="ECO:0000256" key="1">
    <source>
        <dbReference type="ARBA" id="ARBA00022723"/>
    </source>
</evidence>
<dbReference type="AlphaFoldDB" id="A0A316XGX9"/>
<accession>A0A316XGX9</accession>
<dbReference type="Pfam" id="PF07883">
    <property type="entry name" value="Cupin_2"/>
    <property type="match status" value="1"/>
</dbReference>
<feature type="domain" description="Cupin type-2" evidence="2">
    <location>
        <begin position="48"/>
        <end position="123"/>
    </location>
</feature>
<gene>
    <name evidence="3" type="ORF">C1631_005290</name>
</gene>
<dbReference type="InterPro" id="IPR011051">
    <property type="entry name" value="RmlC_Cupin_sf"/>
</dbReference>
<dbReference type="Proteomes" id="UP000236594">
    <property type="component" value="Unassembled WGS sequence"/>
</dbReference>
<dbReference type="Gene3D" id="2.60.120.10">
    <property type="entry name" value="Jelly Rolls"/>
    <property type="match status" value="1"/>
</dbReference>
<proteinExistence type="predicted"/>
<comment type="caution">
    <text evidence="3">The sequence shown here is derived from an EMBL/GenBank/DDBJ whole genome shotgun (WGS) entry which is preliminary data.</text>
</comment>
<dbReference type="InterPro" id="IPR051610">
    <property type="entry name" value="GPI/OXD"/>
</dbReference>
<dbReference type="GO" id="GO:0046872">
    <property type="term" value="F:metal ion binding"/>
    <property type="evidence" value="ECO:0007669"/>
    <property type="project" value="UniProtKB-KW"/>
</dbReference>
<sequence length="144" mass="16443">MVRSKPLIIYSMVEIVNAEQVLENNAEDQMMNQKVIFLTGDEQNAFFMVELKKGRTLPAHYHKEKIEIYYILKGKAKMLTAQFENGKIMDHCVQNVETGDTFSIEPYIVHQITNTGTGVLQILASAPKSHSQGDRHFVPFINEE</sequence>
<dbReference type="SUPFAM" id="SSF51182">
    <property type="entry name" value="RmlC-like cupins"/>
    <property type="match status" value="1"/>
</dbReference>
<dbReference type="PANTHER" id="PTHR35848:SF6">
    <property type="entry name" value="CUPIN TYPE-2 DOMAIN-CONTAINING PROTEIN"/>
    <property type="match status" value="1"/>
</dbReference>
<protein>
    <recommendedName>
        <fullName evidence="2">Cupin type-2 domain-containing protein</fullName>
    </recommendedName>
</protein>
<evidence type="ECO:0000313" key="4">
    <source>
        <dbReference type="Proteomes" id="UP000236594"/>
    </source>
</evidence>
<dbReference type="InterPro" id="IPR013096">
    <property type="entry name" value="Cupin_2"/>
</dbReference>
<name>A0A316XGX9_9FLAO</name>
<keyword evidence="1" id="KW-0479">Metal-binding</keyword>
<dbReference type="InterPro" id="IPR014710">
    <property type="entry name" value="RmlC-like_jellyroll"/>
</dbReference>
<evidence type="ECO:0000313" key="3">
    <source>
        <dbReference type="EMBL" id="PWN72026.1"/>
    </source>
</evidence>